<proteinExistence type="predicted"/>
<dbReference type="Proteomes" id="UP000245207">
    <property type="component" value="Unassembled WGS sequence"/>
</dbReference>
<feature type="region of interest" description="Disordered" evidence="1">
    <location>
        <begin position="218"/>
        <end position="249"/>
    </location>
</feature>
<dbReference type="SUPFAM" id="SSF56317">
    <property type="entry name" value="Carbon-nitrogen hydrolase"/>
    <property type="match status" value="1"/>
</dbReference>
<sequence>MFYNDLEFWWYFQEKIQDWSMPVNAEQGAALVVLPEMWNCPYSSDSFTKFAEDFKDKHGSLSFFMLSELAYIHSITIVGGSVPELDDNRLYNTCCVELICYPSAFNIATGSMLCELEQQARQLNLDRLLAKMWEAMGLVRVYTKPQGPQPDFSDPVDRGGYSVEDFCNQIHRTLVKEVKYVLDEDVVQIVKKKGMTLLRLHVSRVKKKVIDPLAYSDRGKESEGRGRFKMHTTGPDRIADRVKKAPLKN</sequence>
<protein>
    <submittedName>
        <fullName evidence="4">P-loop containing nucleoside triphosphate hydrolases superfamily protein</fullName>
    </submittedName>
</protein>
<evidence type="ECO:0000313" key="4">
    <source>
        <dbReference type="EMBL" id="PWA66075.1"/>
    </source>
</evidence>
<dbReference type="Pfam" id="PF02824">
    <property type="entry name" value="TGS"/>
    <property type="match status" value="1"/>
</dbReference>
<gene>
    <name evidence="4" type="ORF">CTI12_AA330480</name>
</gene>
<dbReference type="Gene3D" id="3.10.20.30">
    <property type="match status" value="1"/>
</dbReference>
<dbReference type="GO" id="GO:0006107">
    <property type="term" value="P:oxaloacetate metabolic process"/>
    <property type="evidence" value="ECO:0007669"/>
    <property type="project" value="TreeGrafter"/>
</dbReference>
<dbReference type="InterPro" id="IPR036526">
    <property type="entry name" value="C-N_Hydrolase_sf"/>
</dbReference>
<feature type="domain" description="CN hydrolase" evidence="2">
    <location>
        <begin position="24"/>
        <end position="96"/>
    </location>
</feature>
<dbReference type="InterPro" id="IPR003010">
    <property type="entry name" value="C-N_Hydrolase"/>
</dbReference>
<reference evidence="4 5" key="1">
    <citation type="journal article" date="2018" name="Mol. Plant">
        <title>The genome of Artemisia annua provides insight into the evolution of Asteraceae family and artemisinin biosynthesis.</title>
        <authorList>
            <person name="Shen Q."/>
            <person name="Zhang L."/>
            <person name="Liao Z."/>
            <person name="Wang S."/>
            <person name="Yan T."/>
            <person name="Shi P."/>
            <person name="Liu M."/>
            <person name="Fu X."/>
            <person name="Pan Q."/>
            <person name="Wang Y."/>
            <person name="Lv Z."/>
            <person name="Lu X."/>
            <person name="Zhang F."/>
            <person name="Jiang W."/>
            <person name="Ma Y."/>
            <person name="Chen M."/>
            <person name="Hao X."/>
            <person name="Li L."/>
            <person name="Tang Y."/>
            <person name="Lv G."/>
            <person name="Zhou Y."/>
            <person name="Sun X."/>
            <person name="Brodelius P.E."/>
            <person name="Rose J.K.C."/>
            <person name="Tang K."/>
        </authorList>
    </citation>
    <scope>NUCLEOTIDE SEQUENCE [LARGE SCALE GENOMIC DNA]</scope>
    <source>
        <strain evidence="5">cv. Huhao1</strain>
        <tissue evidence="4">Leaf</tissue>
    </source>
</reference>
<dbReference type="InterPro" id="IPR012675">
    <property type="entry name" value="Beta-grasp_dom_sf"/>
</dbReference>
<dbReference type="PANTHER" id="PTHR23088:SF53">
    <property type="entry name" value="OS06G0206000 PROTEIN"/>
    <property type="match status" value="1"/>
</dbReference>
<feature type="domain" description="TGS" evidence="3">
    <location>
        <begin position="139"/>
        <end position="188"/>
    </location>
</feature>
<dbReference type="Pfam" id="PF00795">
    <property type="entry name" value="CN_hydrolase"/>
    <property type="match status" value="1"/>
</dbReference>
<keyword evidence="4" id="KW-0378">Hydrolase</keyword>
<dbReference type="PANTHER" id="PTHR23088">
    <property type="entry name" value="NITRILASE-RELATED"/>
    <property type="match status" value="1"/>
</dbReference>
<dbReference type="SUPFAM" id="SSF81271">
    <property type="entry name" value="TGS-like"/>
    <property type="match status" value="1"/>
</dbReference>
<comment type="caution">
    <text evidence="4">The sequence shown here is derived from an EMBL/GenBank/DDBJ whole genome shotgun (WGS) entry which is preliminary data.</text>
</comment>
<dbReference type="GO" id="GO:0005739">
    <property type="term" value="C:mitochondrion"/>
    <property type="evidence" value="ECO:0007669"/>
    <property type="project" value="TreeGrafter"/>
</dbReference>
<dbReference type="GO" id="GO:0006541">
    <property type="term" value="P:glutamine metabolic process"/>
    <property type="evidence" value="ECO:0007669"/>
    <property type="project" value="TreeGrafter"/>
</dbReference>
<dbReference type="AlphaFoldDB" id="A0A2U1MXS8"/>
<evidence type="ECO:0000256" key="1">
    <source>
        <dbReference type="SAM" id="MobiDB-lite"/>
    </source>
</evidence>
<evidence type="ECO:0000259" key="2">
    <source>
        <dbReference type="Pfam" id="PF00795"/>
    </source>
</evidence>
<keyword evidence="5" id="KW-1185">Reference proteome</keyword>
<evidence type="ECO:0000259" key="3">
    <source>
        <dbReference type="Pfam" id="PF02824"/>
    </source>
</evidence>
<name>A0A2U1MXS8_ARTAN</name>
<dbReference type="GO" id="GO:0006528">
    <property type="term" value="P:asparagine metabolic process"/>
    <property type="evidence" value="ECO:0007669"/>
    <property type="project" value="TreeGrafter"/>
</dbReference>
<dbReference type="GO" id="GO:0050152">
    <property type="term" value="F:omega-amidase activity"/>
    <property type="evidence" value="ECO:0007669"/>
    <property type="project" value="TreeGrafter"/>
</dbReference>
<dbReference type="OrthoDB" id="10250282at2759"/>
<dbReference type="InterPro" id="IPR004095">
    <property type="entry name" value="TGS"/>
</dbReference>
<dbReference type="STRING" id="35608.A0A2U1MXS8"/>
<organism evidence="4 5">
    <name type="scientific">Artemisia annua</name>
    <name type="common">Sweet wormwood</name>
    <dbReference type="NCBI Taxonomy" id="35608"/>
    <lineage>
        <taxon>Eukaryota</taxon>
        <taxon>Viridiplantae</taxon>
        <taxon>Streptophyta</taxon>
        <taxon>Embryophyta</taxon>
        <taxon>Tracheophyta</taxon>
        <taxon>Spermatophyta</taxon>
        <taxon>Magnoliopsida</taxon>
        <taxon>eudicotyledons</taxon>
        <taxon>Gunneridae</taxon>
        <taxon>Pentapetalae</taxon>
        <taxon>asterids</taxon>
        <taxon>campanulids</taxon>
        <taxon>Asterales</taxon>
        <taxon>Asteraceae</taxon>
        <taxon>Asteroideae</taxon>
        <taxon>Anthemideae</taxon>
        <taxon>Artemisiinae</taxon>
        <taxon>Artemisia</taxon>
    </lineage>
</organism>
<dbReference type="Gene3D" id="3.60.110.10">
    <property type="entry name" value="Carbon-nitrogen hydrolase"/>
    <property type="match status" value="1"/>
</dbReference>
<evidence type="ECO:0000313" key="5">
    <source>
        <dbReference type="Proteomes" id="UP000245207"/>
    </source>
</evidence>
<accession>A0A2U1MXS8</accession>
<dbReference type="EMBL" id="PKPP01004106">
    <property type="protein sequence ID" value="PWA66075.1"/>
    <property type="molecule type" value="Genomic_DNA"/>
</dbReference>
<dbReference type="InterPro" id="IPR012676">
    <property type="entry name" value="TGS-like"/>
</dbReference>